<keyword evidence="3" id="KW-1133">Transmembrane helix</keyword>
<gene>
    <name evidence="6" type="ORF">TBRA_LOCUS15639</name>
</gene>
<keyword evidence="1" id="KW-0479">Metal-binding</keyword>
<feature type="region of interest" description="Disordered" evidence="2">
    <location>
        <begin position="984"/>
        <end position="1004"/>
    </location>
</feature>
<dbReference type="Proteomes" id="UP000479190">
    <property type="component" value="Unassembled WGS sequence"/>
</dbReference>
<protein>
    <recommendedName>
        <fullName evidence="8">Reverse transcriptase domain-containing protein</fullName>
    </recommendedName>
</protein>
<dbReference type="GO" id="GO:0003824">
    <property type="term" value="F:catalytic activity"/>
    <property type="evidence" value="ECO:0007669"/>
    <property type="project" value="InterPro"/>
</dbReference>
<dbReference type="Pfam" id="PF00078">
    <property type="entry name" value="RVT_1"/>
    <property type="match status" value="2"/>
</dbReference>
<reference evidence="6 7" key="1">
    <citation type="submission" date="2020-02" db="EMBL/GenBank/DDBJ databases">
        <authorList>
            <person name="Ferguson B K."/>
        </authorList>
    </citation>
    <scope>NUCLEOTIDE SEQUENCE [LARGE SCALE GENOMIC DNA]</scope>
</reference>
<dbReference type="SUPFAM" id="SSF56672">
    <property type="entry name" value="DNA/RNA polymerases"/>
    <property type="match status" value="1"/>
</dbReference>
<dbReference type="InterPro" id="IPR036875">
    <property type="entry name" value="Znf_CCHC_sf"/>
</dbReference>
<dbReference type="Pfam" id="PF14529">
    <property type="entry name" value="Exo_endo_phos_2"/>
    <property type="match status" value="2"/>
</dbReference>
<keyword evidence="1" id="KW-0862">Zinc</keyword>
<keyword evidence="7" id="KW-1185">Reference proteome</keyword>
<feature type="compositionally biased region" description="Basic and acidic residues" evidence="2">
    <location>
        <begin position="1870"/>
        <end position="1879"/>
    </location>
</feature>
<evidence type="ECO:0000256" key="2">
    <source>
        <dbReference type="SAM" id="MobiDB-lite"/>
    </source>
</evidence>
<dbReference type="OrthoDB" id="411871at2759"/>
<dbReference type="Gene3D" id="3.60.10.10">
    <property type="entry name" value="Endonuclease/exonuclease/phosphatase"/>
    <property type="match status" value="2"/>
</dbReference>
<name>A0A6H5J8Z8_9HYME</name>
<feature type="non-terminal residue" evidence="6">
    <location>
        <position position="2098"/>
    </location>
</feature>
<evidence type="ECO:0000256" key="3">
    <source>
        <dbReference type="SAM" id="Phobius"/>
    </source>
</evidence>
<feature type="transmembrane region" description="Helical" evidence="3">
    <location>
        <begin position="78"/>
        <end position="98"/>
    </location>
</feature>
<proteinExistence type="predicted"/>
<dbReference type="SUPFAM" id="SSF57756">
    <property type="entry name" value="Retrovirus zinc finger-like domains"/>
    <property type="match status" value="1"/>
</dbReference>
<feature type="domain" description="Reverse transcriptase" evidence="5">
    <location>
        <begin position="1443"/>
        <end position="1722"/>
    </location>
</feature>
<dbReference type="InterPro" id="IPR000477">
    <property type="entry name" value="RT_dom"/>
</dbReference>
<dbReference type="GO" id="GO:0003676">
    <property type="term" value="F:nucleic acid binding"/>
    <property type="evidence" value="ECO:0007669"/>
    <property type="project" value="InterPro"/>
</dbReference>
<dbReference type="GO" id="GO:0008270">
    <property type="term" value="F:zinc ion binding"/>
    <property type="evidence" value="ECO:0007669"/>
    <property type="project" value="UniProtKB-KW"/>
</dbReference>
<feature type="domain" description="CCHC-type" evidence="4">
    <location>
        <begin position="663"/>
        <end position="678"/>
    </location>
</feature>
<keyword evidence="3" id="KW-0472">Membrane</keyword>
<keyword evidence="1" id="KW-0863">Zinc-finger</keyword>
<evidence type="ECO:0000259" key="4">
    <source>
        <dbReference type="PROSITE" id="PS50158"/>
    </source>
</evidence>
<dbReference type="Gene3D" id="4.10.60.10">
    <property type="entry name" value="Zinc finger, CCHC-type"/>
    <property type="match status" value="1"/>
</dbReference>
<keyword evidence="3" id="KW-0812">Transmembrane</keyword>
<evidence type="ECO:0000259" key="5">
    <source>
        <dbReference type="PROSITE" id="PS50878"/>
    </source>
</evidence>
<dbReference type="PROSITE" id="PS50158">
    <property type="entry name" value="ZF_CCHC"/>
    <property type="match status" value="1"/>
</dbReference>
<sequence length="2098" mass="235240">MKAKWIRFLQLNLNHCETAQNLVLRTAEKLSIDVAILCDQHRPLMPQHTWISDADNQAAIWVCKRVPVQRCSSGQSHFYIWAQIAGIFIFSIQCWILFYSAQHVLTKSEASWIVFCSQPLDPTRLHSFPPSQVDVQNHSCTLVEKIEPHSSTRNSQACCPTLLMRLEEKPRYFNAWSTEWGSRETKPRGEALLHALALLNVLLLNTGSKPTFVGQRGGFIVDLTFAGVSLHDRIRSWRVSDTYTGSDHQAIIFEVLFEENRSVNHLLAGNRKWSARTFDGDCFAQVVSAMTVRSGIPEDMVDERMSTIVRECDASMSRGGDCQRREPVYWWNDSIEECRWSCLQLQSGLAVVLTRPSVARMLEFTTDNGAETYDVTAGVPQGSVLGPILWNVMYDRILRLKLPGLAKIVGFADDIAVTVVAKHLDLVEFCSNETIRLVRAALTNLGLQTADQKTEVFLVTIGKVRETITLPATMYSGQQRQQPGQSKTEGRCDCSRAYMDKKCRFSLASIIGSRSAACSLLSSAHRASRVVIQEAVQQSSTKKQKLGESANTDTSNARISRKGLLSKCTTKDEIAEALSTSLSAPHLNKDVVKTLQKAYAGKQAAVVALPGDLTAKALKLGNIRIVWVNCRIRGREDTLRCYRFWSPSHVSARCKGPDRSAHCFRCGQTGDRIKDCKNNPTYVFCQELGAVHDHASTSHKAAQDLLSQTILEQCINVAVVCDQFKNLDPPYTWLADANSQVAIWVQGGGLVQECPARARPFFTWARINRIYFFSVYAPPRLADVEFSALLANIIEETWGKRPLIVAGDFNAWSTEWGCRVTRQRATILLDALATLEAALLNTGDTPTFTGALGYSVIDLTFASDTLVEKNFITKLLRPQGSGLVKNCIQNHAVNDLESTNISEYDLNEIRGFFTRSSVIVNERISVTFSQLRRSQWSQACRGTSRSNSLEYIWDTLIGIVQEMQEVQEQQSRQIGQLQAVLQQAETERGAKTPSQLPPPSPQVQLTQPSQVLQLPQPAQVVHLPQHKLHIMGSHWRSFGQPRAYTMKRRLNKPRQALHLYKWLWGPPARTSTIVTLNDTESLLLELGRGNRKLLVGSVYRRPGGFYWNEFFDTYYSLCHRPYNGVIIAGDFNVDLLSDDYETVHFRRLVMEASLEFVPFGATHHGATFDTAIDSIIVDSLDRIITSVKSPTPYTAAHDSLMIEYKLVDPLPVGDTGFYRDRRSIAVPEFEPRLRLALDGVRDLRDVDRMANGAHNIMLDALNTFAPLRRRTVRAARAPWFTPALKEMQDARRTLPALQEDEGPGLAATLQAAASRDQERIEGSPCCSTEAGRWSYLRRIGISAPQLPSPLTFFAPEELLDHYCAVTTVHPGFSADGLGGIIAMDMQSDLPAFSFRDVTEAEVLSALARVAGGVGTGSGDGLSLAYFGDALAALAPVLVSIINCMISTGKYPQLWKKSYIRPLSKVRIPSSPAQTRPVSNLPHLAKVCDRLLTAQITEHLESHSLLSPMQSGFREGFSTHTALIKVTEDIRRGVEDGLVTILLLFDFKSAFDMLNHANLILALRKLNFSPNALSLLHSYLSQRSQAVMDDVGNLTEFRAYTSGVPQGSTPAPILFAVYIDSLTRIFRYCAATHMMFADDLQIYVQCPPSETNATIAKLNEEAHSVASWAHENGLVLNVSKTKAVLFASDQNLMRIPWDLCSKIVLEGTEIPFEDCVKNLGLMYRSLSWKNQVSVISSRVYGVLHRLRSAAGFLPPDIKKILVNTLDWLTPSDRRAYLLNLFTYKMLSTARPEYLRELYHLPNDRIRRSARLTGGALTLEVPFADTTTYKMGFAIQAANEWNALPAQLRSAGSLPLYKRLLRDHMRRSSTKRQQEWQEPSRRSCPTSVGPEVADESSMLMSSIRSSCIERLSGCATETQAYIRQAEAVHRRACLRVISGRPHVSYDVTYVIGGVPPLALLADERARIYQRHPENVKEEDRSETLRKWQDRWDRALKGRWTHRLIPNITEWVGRGLGEVNYYLTQLLSGHGYFKSLSQRYDNDLSALCPACPTTIEDAEHVFFRCPQFYEERERLQQVLQEGIKPENIVRLMLETASNWMA</sequence>
<dbReference type="PANTHER" id="PTHR33332">
    <property type="entry name" value="REVERSE TRANSCRIPTASE DOMAIN-CONTAINING PROTEIN"/>
    <property type="match status" value="1"/>
</dbReference>
<dbReference type="PROSITE" id="PS50878">
    <property type="entry name" value="RT_POL"/>
    <property type="match status" value="1"/>
</dbReference>
<dbReference type="InterPro" id="IPR036691">
    <property type="entry name" value="Endo/exonu/phosph_ase_sf"/>
</dbReference>
<dbReference type="CDD" id="cd01650">
    <property type="entry name" value="RT_nLTR_like"/>
    <property type="match status" value="1"/>
</dbReference>
<dbReference type="SUPFAM" id="SSF56219">
    <property type="entry name" value="DNase I-like"/>
    <property type="match status" value="4"/>
</dbReference>
<dbReference type="EMBL" id="CADCXV010001383">
    <property type="protein sequence ID" value="CAB0044051.1"/>
    <property type="molecule type" value="Genomic_DNA"/>
</dbReference>
<dbReference type="InterPro" id="IPR043502">
    <property type="entry name" value="DNA/RNA_pol_sf"/>
</dbReference>
<evidence type="ECO:0000256" key="1">
    <source>
        <dbReference type="PROSITE-ProRule" id="PRU00047"/>
    </source>
</evidence>
<evidence type="ECO:0000313" key="6">
    <source>
        <dbReference type="EMBL" id="CAB0044051.1"/>
    </source>
</evidence>
<feature type="region of interest" description="Disordered" evidence="2">
    <location>
        <begin position="1866"/>
        <end position="1889"/>
    </location>
</feature>
<evidence type="ECO:0008006" key="8">
    <source>
        <dbReference type="Google" id="ProtNLM"/>
    </source>
</evidence>
<dbReference type="GO" id="GO:0071897">
    <property type="term" value="P:DNA biosynthetic process"/>
    <property type="evidence" value="ECO:0007669"/>
    <property type="project" value="UniProtKB-ARBA"/>
</dbReference>
<dbReference type="InterPro" id="IPR001878">
    <property type="entry name" value="Znf_CCHC"/>
</dbReference>
<evidence type="ECO:0000313" key="7">
    <source>
        <dbReference type="Proteomes" id="UP000479190"/>
    </source>
</evidence>
<organism evidence="6 7">
    <name type="scientific">Trichogramma brassicae</name>
    <dbReference type="NCBI Taxonomy" id="86971"/>
    <lineage>
        <taxon>Eukaryota</taxon>
        <taxon>Metazoa</taxon>
        <taxon>Ecdysozoa</taxon>
        <taxon>Arthropoda</taxon>
        <taxon>Hexapoda</taxon>
        <taxon>Insecta</taxon>
        <taxon>Pterygota</taxon>
        <taxon>Neoptera</taxon>
        <taxon>Endopterygota</taxon>
        <taxon>Hymenoptera</taxon>
        <taxon>Apocrita</taxon>
        <taxon>Proctotrupomorpha</taxon>
        <taxon>Chalcidoidea</taxon>
        <taxon>Trichogrammatidae</taxon>
        <taxon>Trichogramma</taxon>
    </lineage>
</organism>
<dbReference type="InterPro" id="IPR005135">
    <property type="entry name" value="Endo/exonuclease/phosphatase"/>
</dbReference>
<accession>A0A6H5J8Z8</accession>